<dbReference type="AlphaFoldDB" id="B7Q530"/>
<accession>B7Q530</accession>
<feature type="non-terminal residue" evidence="2">
    <location>
        <position position="1"/>
    </location>
</feature>
<dbReference type="Proteomes" id="UP000001555">
    <property type="component" value="Unassembled WGS sequence"/>
</dbReference>
<sequence>SKAGERGPVLRRLRLRGLSPQGPPPLENPPPARSRTVVRSRMNDDTKPFHSPPSALHMKPATPSPPSCCRRHLRGRLSALLVFNEHNCRTMNSSRETREERA</sequence>
<proteinExistence type="predicted"/>
<dbReference type="EMBL" id="ABJB010336586">
    <property type="status" value="NOT_ANNOTATED_CDS"/>
    <property type="molecule type" value="Genomic_DNA"/>
</dbReference>
<evidence type="ECO:0000313" key="4">
    <source>
        <dbReference type="Proteomes" id="UP000001555"/>
    </source>
</evidence>
<feature type="non-terminal residue" evidence="2">
    <location>
        <position position="102"/>
    </location>
</feature>
<evidence type="ECO:0000256" key="1">
    <source>
        <dbReference type="SAM" id="MobiDB-lite"/>
    </source>
</evidence>
<dbReference type="EnsemblMetazoa" id="ISCW011198-RA">
    <property type="protein sequence ID" value="ISCW011198-PA"/>
    <property type="gene ID" value="ISCW011198"/>
</dbReference>
<name>B7Q530_IXOSC</name>
<dbReference type="VEuPathDB" id="VectorBase:ISCW011198"/>
<dbReference type="EMBL" id="ABJB011091295">
    <property type="status" value="NOT_ANNOTATED_CDS"/>
    <property type="molecule type" value="Genomic_DNA"/>
</dbReference>
<dbReference type="VEuPathDB" id="VectorBase:ISCI011198"/>
<dbReference type="EMBL" id="ABJB010940444">
    <property type="status" value="NOT_ANNOTATED_CDS"/>
    <property type="molecule type" value="Genomic_DNA"/>
</dbReference>
<feature type="compositionally biased region" description="Pro residues" evidence="1">
    <location>
        <begin position="21"/>
        <end position="32"/>
    </location>
</feature>
<gene>
    <name evidence="2" type="ORF">IscW_ISCW011198</name>
</gene>
<dbReference type="EMBL" id="ABJB010474117">
    <property type="status" value="NOT_ANNOTATED_CDS"/>
    <property type="molecule type" value="Genomic_DNA"/>
</dbReference>
<dbReference type="EMBL" id="DS859341">
    <property type="protein sequence ID" value="EEC13952.1"/>
    <property type="molecule type" value="Genomic_DNA"/>
</dbReference>
<dbReference type="PaxDb" id="6945-B7Q530"/>
<reference evidence="3" key="2">
    <citation type="submission" date="2020-05" db="UniProtKB">
        <authorList>
            <consortium name="EnsemblMetazoa"/>
        </authorList>
    </citation>
    <scope>IDENTIFICATION</scope>
    <source>
        <strain evidence="3">wikel</strain>
    </source>
</reference>
<reference evidence="2 4" key="1">
    <citation type="submission" date="2008-03" db="EMBL/GenBank/DDBJ databases">
        <title>Annotation of Ixodes scapularis.</title>
        <authorList>
            <consortium name="Ixodes scapularis Genome Project Consortium"/>
            <person name="Caler E."/>
            <person name="Hannick L.I."/>
            <person name="Bidwell S."/>
            <person name="Joardar V."/>
            <person name="Thiagarajan M."/>
            <person name="Amedeo P."/>
            <person name="Galinsky K.J."/>
            <person name="Schobel S."/>
            <person name="Inman J."/>
            <person name="Hostetler J."/>
            <person name="Miller J."/>
            <person name="Hammond M."/>
            <person name="Megy K."/>
            <person name="Lawson D."/>
            <person name="Kodira C."/>
            <person name="Sutton G."/>
            <person name="Meyer J."/>
            <person name="Hill C.A."/>
            <person name="Birren B."/>
            <person name="Nene V."/>
            <person name="Collins F."/>
            <person name="Alarcon-Chaidez F."/>
            <person name="Wikel S."/>
            <person name="Strausberg R."/>
        </authorList>
    </citation>
    <scope>NUCLEOTIDE SEQUENCE [LARGE SCALE GENOMIC DNA]</scope>
    <source>
        <strain evidence="4">Wikel</strain>
        <strain evidence="2">Wikel colony</strain>
    </source>
</reference>
<dbReference type="HOGENOM" id="CLU_2284435_0_0_1"/>
<feature type="region of interest" description="Disordered" evidence="1">
    <location>
        <begin position="1"/>
        <end position="67"/>
    </location>
</feature>
<keyword evidence="4" id="KW-1185">Reference proteome</keyword>
<protein>
    <submittedName>
        <fullName evidence="2 3">Uncharacterized protein</fullName>
    </submittedName>
</protein>
<organism>
    <name type="scientific">Ixodes scapularis</name>
    <name type="common">Black-legged tick</name>
    <name type="synonym">Deer tick</name>
    <dbReference type="NCBI Taxonomy" id="6945"/>
    <lineage>
        <taxon>Eukaryota</taxon>
        <taxon>Metazoa</taxon>
        <taxon>Ecdysozoa</taxon>
        <taxon>Arthropoda</taxon>
        <taxon>Chelicerata</taxon>
        <taxon>Arachnida</taxon>
        <taxon>Acari</taxon>
        <taxon>Parasitiformes</taxon>
        <taxon>Ixodida</taxon>
        <taxon>Ixodoidea</taxon>
        <taxon>Ixodidae</taxon>
        <taxon>Ixodinae</taxon>
        <taxon>Ixodes</taxon>
    </lineage>
</organism>
<evidence type="ECO:0000313" key="2">
    <source>
        <dbReference type="EMBL" id="EEC13952.1"/>
    </source>
</evidence>
<dbReference type="InParanoid" id="B7Q530"/>
<evidence type="ECO:0000313" key="3">
    <source>
        <dbReference type="EnsemblMetazoa" id="ISCW011198-PA"/>
    </source>
</evidence>